<dbReference type="HOGENOM" id="CLU_001265_33_5_1"/>
<evidence type="ECO:0000256" key="23">
    <source>
        <dbReference type="ARBA" id="ARBA00036998"/>
    </source>
</evidence>
<dbReference type="GO" id="GO:0005326">
    <property type="term" value="F:neurotransmitter transmembrane transporter activity"/>
    <property type="evidence" value="ECO:0007669"/>
    <property type="project" value="UniProtKB-ARBA"/>
</dbReference>
<evidence type="ECO:0000313" key="30">
    <source>
        <dbReference type="Ensembl" id="ENSPMAP00000008710.1"/>
    </source>
</evidence>
<comment type="catalytic activity">
    <reaction evidence="14">
        <text>agmatine(out) = agmatine(in)</text>
        <dbReference type="Rhea" id="RHEA:72131"/>
        <dbReference type="ChEBI" id="CHEBI:58145"/>
    </reaction>
</comment>
<evidence type="ECO:0000256" key="17">
    <source>
        <dbReference type="ARBA" id="ARBA00036470"/>
    </source>
</evidence>
<evidence type="ECO:0000256" key="24">
    <source>
        <dbReference type="ARBA" id="ARBA00037001"/>
    </source>
</evidence>
<comment type="catalytic activity">
    <reaction evidence="16">
        <text>L-histidyl-L-proline diketopiperazine(in) = L-histidyl-L-proline diketopiperazine(out)</text>
        <dbReference type="Rhea" id="RHEA:74787"/>
        <dbReference type="ChEBI" id="CHEBI:90039"/>
    </reaction>
</comment>
<dbReference type="GO" id="GO:0016323">
    <property type="term" value="C:basolateral plasma membrane"/>
    <property type="evidence" value="ECO:0007669"/>
    <property type="project" value="UniProtKB-SubCell"/>
</dbReference>
<dbReference type="GO" id="GO:0005640">
    <property type="term" value="C:nuclear outer membrane"/>
    <property type="evidence" value="ECO:0007669"/>
    <property type="project" value="UniProtKB-SubCell"/>
</dbReference>
<evidence type="ECO:0000256" key="25">
    <source>
        <dbReference type="ARBA" id="ARBA00072456"/>
    </source>
</evidence>
<feature type="region of interest" description="Disordered" evidence="27">
    <location>
        <begin position="551"/>
        <end position="571"/>
    </location>
</feature>
<evidence type="ECO:0000256" key="21">
    <source>
        <dbReference type="ARBA" id="ARBA00036754"/>
    </source>
</evidence>
<evidence type="ECO:0000256" key="20">
    <source>
        <dbReference type="ARBA" id="ARBA00036661"/>
    </source>
</evidence>
<dbReference type="GO" id="GO:0031966">
    <property type="term" value="C:mitochondrial membrane"/>
    <property type="evidence" value="ECO:0007669"/>
    <property type="project" value="UniProtKB-SubCell"/>
</dbReference>
<feature type="domain" description="Major facilitator superfamily (MFS) profile" evidence="29">
    <location>
        <begin position="114"/>
        <end position="528"/>
    </location>
</feature>
<dbReference type="GO" id="GO:0008504">
    <property type="term" value="F:monoamine transmembrane transporter activity"/>
    <property type="evidence" value="ECO:0007669"/>
    <property type="project" value="UniProtKB-ARBA"/>
</dbReference>
<evidence type="ECO:0000256" key="14">
    <source>
        <dbReference type="ARBA" id="ARBA00035884"/>
    </source>
</evidence>
<feature type="transmembrane region" description="Helical" evidence="28">
    <location>
        <begin position="161"/>
        <end position="178"/>
    </location>
</feature>
<dbReference type="GO" id="GO:0006811">
    <property type="term" value="P:monoatomic ion transport"/>
    <property type="evidence" value="ECO:0007669"/>
    <property type="project" value="UniProtKB-KW"/>
</dbReference>
<evidence type="ECO:0000256" key="15">
    <source>
        <dbReference type="ARBA" id="ARBA00035897"/>
    </source>
</evidence>
<feature type="transmembrane region" description="Helical" evidence="28">
    <location>
        <begin position="414"/>
        <end position="433"/>
    </location>
</feature>
<name>S4RU20_PETMA</name>
<dbReference type="OMA" id="NYWCRIP"/>
<feature type="transmembrane region" description="Helical" evidence="28">
    <location>
        <begin position="386"/>
        <end position="407"/>
    </location>
</feature>
<comment type="catalytic activity">
    <reaction evidence="15">
        <text>(R)-adrenaline(out) = (R)-adrenaline(in)</text>
        <dbReference type="Rhea" id="RHEA:73875"/>
        <dbReference type="ChEBI" id="CHEBI:71406"/>
    </reaction>
</comment>
<dbReference type="PROSITE" id="PS00216">
    <property type="entry name" value="SUGAR_TRANSPORT_1"/>
    <property type="match status" value="2"/>
</dbReference>
<comment type="catalytic activity">
    <reaction evidence="24">
        <text>histamine(out) = histamine(in)</text>
        <dbReference type="Rhea" id="RHEA:73879"/>
        <dbReference type="ChEBI" id="CHEBI:58432"/>
    </reaction>
</comment>
<evidence type="ECO:0000256" key="26">
    <source>
        <dbReference type="ARBA" id="ARBA00079877"/>
    </source>
</evidence>
<dbReference type="GO" id="GO:0015874">
    <property type="term" value="P:norepinephrine transport"/>
    <property type="evidence" value="ECO:0007669"/>
    <property type="project" value="UniProtKB-ARBA"/>
</dbReference>
<feature type="transmembrane region" description="Helical" evidence="28">
    <location>
        <begin position="474"/>
        <end position="498"/>
    </location>
</feature>
<evidence type="ECO:0000256" key="28">
    <source>
        <dbReference type="SAM" id="Phobius"/>
    </source>
</evidence>
<evidence type="ECO:0000256" key="19">
    <source>
        <dbReference type="ARBA" id="ARBA00036490"/>
    </source>
</evidence>
<feature type="transmembrane region" description="Helical" evidence="28">
    <location>
        <begin position="185"/>
        <end position="204"/>
    </location>
</feature>
<evidence type="ECO:0000256" key="2">
    <source>
        <dbReference type="ARBA" id="ARBA00004424"/>
    </source>
</evidence>
<dbReference type="GO" id="GO:0051608">
    <property type="term" value="P:histamine transport"/>
    <property type="evidence" value="ECO:0007669"/>
    <property type="project" value="UniProtKB-ARBA"/>
</dbReference>
<evidence type="ECO:0000256" key="6">
    <source>
        <dbReference type="ARBA" id="ARBA00022475"/>
    </source>
</evidence>
<dbReference type="PROSITE" id="PS50850">
    <property type="entry name" value="MFS"/>
    <property type="match status" value="1"/>
</dbReference>
<feature type="transmembrane region" description="Helical" evidence="28">
    <location>
        <begin position="243"/>
        <end position="265"/>
    </location>
</feature>
<evidence type="ECO:0000256" key="27">
    <source>
        <dbReference type="SAM" id="MobiDB-lite"/>
    </source>
</evidence>
<feature type="compositionally biased region" description="Basic and acidic residues" evidence="27">
    <location>
        <begin position="555"/>
        <end position="571"/>
    </location>
</feature>
<feature type="transmembrane region" description="Helical" evidence="28">
    <location>
        <begin position="504"/>
        <end position="523"/>
    </location>
</feature>
<dbReference type="InterPro" id="IPR036259">
    <property type="entry name" value="MFS_trans_sf"/>
</dbReference>
<dbReference type="GO" id="GO:0006837">
    <property type="term" value="P:serotonin transport"/>
    <property type="evidence" value="ECO:0007669"/>
    <property type="project" value="UniProtKB-ARBA"/>
</dbReference>
<keyword evidence="8 28" id="KW-1133">Transmembrane helix</keyword>
<keyword evidence="7 28" id="KW-0812">Transmembrane</keyword>
<evidence type="ECO:0000256" key="13">
    <source>
        <dbReference type="ARBA" id="ARBA00023242"/>
    </source>
</evidence>
<dbReference type="STRING" id="7757.ENSPMAP00000008710"/>
<evidence type="ECO:0000256" key="11">
    <source>
        <dbReference type="ARBA" id="ARBA00023136"/>
    </source>
</evidence>
<comment type="catalytic activity">
    <reaction evidence="20">
        <text>(R)-salsolinol(in) = (R)-salsolinol(out)</text>
        <dbReference type="Rhea" id="RHEA:74791"/>
        <dbReference type="ChEBI" id="CHEBI:194082"/>
    </reaction>
</comment>
<comment type="catalytic activity">
    <reaction evidence="17">
        <text>serotonin(out) = serotonin(in)</text>
        <dbReference type="Rhea" id="RHEA:73867"/>
        <dbReference type="ChEBI" id="CHEBI:350546"/>
    </reaction>
</comment>
<comment type="catalytic activity">
    <reaction evidence="22">
        <text>(R)-noradrenaline(out) = (R)-noradrenaline(in)</text>
        <dbReference type="Rhea" id="RHEA:73871"/>
        <dbReference type="ChEBI" id="CHEBI:72587"/>
    </reaction>
</comment>
<keyword evidence="6" id="KW-1003">Cell membrane</keyword>
<protein>
    <recommendedName>
        <fullName evidence="25">Solute carrier family 22 member 3</fullName>
    </recommendedName>
    <alternativeName>
        <fullName evidence="26">Organic cation transporter 3</fullName>
    </alternativeName>
</protein>
<keyword evidence="13" id="KW-0539">Nucleus</keyword>
<feature type="transmembrane region" description="Helical" evidence="28">
    <location>
        <begin position="271"/>
        <end position="290"/>
    </location>
</feature>
<dbReference type="PANTHER" id="PTHR24064">
    <property type="entry name" value="SOLUTE CARRIER FAMILY 22 MEMBER"/>
    <property type="match status" value="1"/>
</dbReference>
<evidence type="ECO:0000256" key="7">
    <source>
        <dbReference type="ARBA" id="ARBA00022692"/>
    </source>
</evidence>
<comment type="catalytic activity">
    <reaction evidence="18">
        <text>dopamine(out) = dopamine(in)</text>
        <dbReference type="Rhea" id="RHEA:73863"/>
        <dbReference type="ChEBI" id="CHEBI:59905"/>
    </reaction>
</comment>
<evidence type="ECO:0000256" key="3">
    <source>
        <dbReference type="ARBA" id="ARBA00004554"/>
    </source>
</evidence>
<evidence type="ECO:0000256" key="18">
    <source>
        <dbReference type="ARBA" id="ARBA00036483"/>
    </source>
</evidence>
<evidence type="ECO:0000259" key="29">
    <source>
        <dbReference type="PROSITE" id="PS50850"/>
    </source>
</evidence>
<reference evidence="30" key="1">
    <citation type="submission" date="2025-08" db="UniProtKB">
        <authorList>
            <consortium name="Ensembl"/>
        </authorList>
    </citation>
    <scope>IDENTIFICATION</scope>
</reference>
<feature type="transmembrane region" description="Helical" evidence="28">
    <location>
        <begin position="356"/>
        <end position="374"/>
    </location>
</feature>
<evidence type="ECO:0000256" key="12">
    <source>
        <dbReference type="ARBA" id="ARBA00023180"/>
    </source>
</evidence>
<evidence type="ECO:0000256" key="8">
    <source>
        <dbReference type="ARBA" id="ARBA00022989"/>
    </source>
</evidence>
<evidence type="ECO:0000256" key="16">
    <source>
        <dbReference type="ARBA" id="ARBA00035901"/>
    </source>
</evidence>
<comment type="catalytic activity">
    <reaction evidence="21">
        <text>guanidine(out) = guanidine(in)</text>
        <dbReference type="Rhea" id="RHEA:73883"/>
        <dbReference type="ChEBI" id="CHEBI:30087"/>
    </reaction>
</comment>
<evidence type="ECO:0000256" key="4">
    <source>
        <dbReference type="ARBA" id="ARBA00004649"/>
    </source>
</evidence>
<evidence type="ECO:0000256" key="9">
    <source>
        <dbReference type="ARBA" id="ARBA00023065"/>
    </source>
</evidence>
<dbReference type="Pfam" id="PF00083">
    <property type="entry name" value="Sugar_tr"/>
    <property type="match status" value="1"/>
</dbReference>
<proteinExistence type="predicted"/>
<dbReference type="Ensembl" id="ENSPMAT00000008749.1">
    <property type="protein sequence ID" value="ENSPMAP00000008710.1"/>
    <property type="gene ID" value="ENSPMAG00000007881.1"/>
</dbReference>
<dbReference type="GO" id="GO:0015651">
    <property type="term" value="F:quaternary ammonium group transmembrane transporter activity"/>
    <property type="evidence" value="ECO:0007669"/>
    <property type="project" value="UniProtKB-ARBA"/>
</dbReference>
<dbReference type="Gene3D" id="1.20.1250.20">
    <property type="entry name" value="MFS general substrate transporter like domains"/>
    <property type="match status" value="1"/>
</dbReference>
<accession>S4RU20</accession>
<feature type="transmembrane region" description="Helical" evidence="28">
    <location>
        <begin position="21"/>
        <end position="43"/>
    </location>
</feature>
<dbReference type="GeneTree" id="ENSGT00940000155089"/>
<dbReference type="SUPFAM" id="SSF103473">
    <property type="entry name" value="MFS general substrate transporter"/>
    <property type="match status" value="1"/>
</dbReference>
<comment type="catalytic activity">
    <reaction evidence="23">
        <text>tyramine(in) = tyramine(out)</text>
        <dbReference type="Rhea" id="RHEA:74783"/>
        <dbReference type="ChEBI" id="CHEBI:327995"/>
    </reaction>
</comment>
<keyword evidence="10" id="KW-0496">Mitochondrion</keyword>
<sequence>MADFDSLLQGIGEFGPFQHRVFAMLCLPCTLFAFQYLNIVFLGQVPEHRCRLPTETRRTSSRCGASLEAAHRNRSRASGSLEDQWNLQCMRVNTTTWSDSNAPCGLAPWGQGDEVPNVSFSGRLIACDHGWEFDTEKTGLTLVSEFDLVCENAWLLDLSQALLNVGLLVGAILMGYVSDRYGRRWSLMVSIVMQTIFGVLVAFAPNYAAFVCMRTLQGIFNMGSWTTVFVTATEFVGSGQRRVVHMVLQMFFSFGVIMLSGIAYYLRTWRYLQLALTLPNVVLFSYYWLLPESPRWLISQNRKEQAFGVLKKIASVNGRELSDNIRKNFEEVTRADEKAGNPSIADLMRSAKIRKYTVVLMIYWFVVGVVYQGLAMSTGNIGDDVYLAFLMGGLAEIPGALMVIALIDRVGRRLPMCVAPGLSGLACLATALVPHDIGWLNITLVTLGRLGLTMAYEMVTLVNNELYPTHLRNMAMSTCSSLSGIGGIVAPFVLYRLYTIWRHLPMVIFGTLAIIGGFVILLLPETNGLPLPETTEDAENISKNQKMKQKMLRSRKFETKNPLRNEDSQAD</sequence>
<keyword evidence="12" id="KW-0325">Glycoprotein</keyword>
<comment type="subcellular location">
    <subcellularLocation>
        <location evidence="2">Apical cell membrane</location>
        <topology evidence="2">Multi-pass membrane protein</topology>
    </subcellularLocation>
    <subcellularLocation>
        <location evidence="3">Basolateral cell membrane</location>
        <topology evidence="3">Multi-pass membrane protein</topology>
    </subcellularLocation>
    <subcellularLocation>
        <location evidence="1">Mitochondrion membrane</location>
    </subcellularLocation>
    <subcellularLocation>
        <location evidence="4">Nucleus outer membrane</location>
    </subcellularLocation>
</comment>
<dbReference type="GO" id="GO:0015872">
    <property type="term" value="P:dopamine transport"/>
    <property type="evidence" value="ECO:0007669"/>
    <property type="project" value="UniProtKB-ARBA"/>
</dbReference>
<dbReference type="InterPro" id="IPR005828">
    <property type="entry name" value="MFS_sugar_transport-like"/>
</dbReference>
<dbReference type="AlphaFoldDB" id="S4RU20"/>
<evidence type="ECO:0000256" key="1">
    <source>
        <dbReference type="ARBA" id="ARBA00004325"/>
    </source>
</evidence>
<keyword evidence="5" id="KW-0813">Transport</keyword>
<dbReference type="FunFam" id="1.20.1250.20:FF:000165">
    <property type="entry name" value="Solute carrier family 22 member 3"/>
    <property type="match status" value="1"/>
</dbReference>
<evidence type="ECO:0000256" key="5">
    <source>
        <dbReference type="ARBA" id="ARBA00022448"/>
    </source>
</evidence>
<reference evidence="30" key="2">
    <citation type="submission" date="2025-09" db="UniProtKB">
        <authorList>
            <consortium name="Ensembl"/>
        </authorList>
    </citation>
    <scope>IDENTIFICATION</scope>
</reference>
<keyword evidence="9" id="KW-0406">Ion transport</keyword>
<dbReference type="GO" id="GO:0016324">
    <property type="term" value="C:apical plasma membrane"/>
    <property type="evidence" value="ECO:0007669"/>
    <property type="project" value="UniProtKB-SubCell"/>
</dbReference>
<organism evidence="30">
    <name type="scientific">Petromyzon marinus</name>
    <name type="common">Sea lamprey</name>
    <dbReference type="NCBI Taxonomy" id="7757"/>
    <lineage>
        <taxon>Eukaryota</taxon>
        <taxon>Metazoa</taxon>
        <taxon>Chordata</taxon>
        <taxon>Craniata</taxon>
        <taxon>Vertebrata</taxon>
        <taxon>Cyclostomata</taxon>
        <taxon>Hyperoartia</taxon>
        <taxon>Petromyzontiformes</taxon>
        <taxon>Petromyzontidae</taxon>
        <taxon>Petromyzon</taxon>
    </lineage>
</organism>
<dbReference type="InterPro" id="IPR005829">
    <property type="entry name" value="Sugar_transporter_CS"/>
</dbReference>
<evidence type="ECO:0000256" key="10">
    <source>
        <dbReference type="ARBA" id="ARBA00023128"/>
    </source>
</evidence>
<evidence type="ECO:0000256" key="22">
    <source>
        <dbReference type="ARBA" id="ARBA00036845"/>
    </source>
</evidence>
<dbReference type="InterPro" id="IPR020846">
    <property type="entry name" value="MFS_dom"/>
</dbReference>
<keyword evidence="11 28" id="KW-0472">Membrane</keyword>
<comment type="catalytic activity">
    <reaction evidence="19">
        <text>spermidine(in) = spermidine(out)</text>
        <dbReference type="Rhea" id="RHEA:35039"/>
        <dbReference type="ChEBI" id="CHEBI:57834"/>
    </reaction>
</comment>